<evidence type="ECO:0000313" key="5">
    <source>
        <dbReference type="EMBL" id="TDQ06651.1"/>
    </source>
</evidence>
<organism evidence="5 6">
    <name type="scientific">Pedobacter metabolipauper</name>
    <dbReference type="NCBI Taxonomy" id="425513"/>
    <lineage>
        <taxon>Bacteria</taxon>
        <taxon>Pseudomonadati</taxon>
        <taxon>Bacteroidota</taxon>
        <taxon>Sphingobacteriia</taxon>
        <taxon>Sphingobacteriales</taxon>
        <taxon>Sphingobacteriaceae</taxon>
        <taxon>Pedobacter</taxon>
    </lineage>
</organism>
<feature type="domain" description="Gliding motility-associated protein GldM N-terminal" evidence="2">
    <location>
        <begin position="32"/>
        <end position="217"/>
    </location>
</feature>
<keyword evidence="6" id="KW-1185">Reference proteome</keyword>
<protein>
    <submittedName>
        <fullName evidence="5">Gliding motility-associated protein GldM</fullName>
    </submittedName>
</protein>
<dbReference type="Pfam" id="PF12081">
    <property type="entry name" value="GldM_1st"/>
    <property type="match status" value="1"/>
</dbReference>
<feature type="domain" description="Gliding motility-associated protein GldM second immunoglobulin-like" evidence="4">
    <location>
        <begin position="320"/>
        <end position="403"/>
    </location>
</feature>
<dbReference type="Proteomes" id="UP000295620">
    <property type="component" value="Unassembled WGS sequence"/>
</dbReference>
<gene>
    <name evidence="5" type="ORF">ATK78_4310</name>
</gene>
<dbReference type="InterPro" id="IPR019859">
    <property type="entry name" value="Motility-assoc_prot_GldM"/>
</dbReference>
<feature type="domain" description="Gliding motility-associated protein GldM C-terminal" evidence="1">
    <location>
        <begin position="406"/>
        <end position="510"/>
    </location>
</feature>
<accession>A0A4R6SS97</accession>
<dbReference type="NCBIfam" id="TIGR03517">
    <property type="entry name" value="GldM_gliding"/>
    <property type="match status" value="1"/>
</dbReference>
<dbReference type="AlphaFoldDB" id="A0A4R6SS97"/>
<dbReference type="OrthoDB" id="1490890at2"/>
<evidence type="ECO:0000259" key="3">
    <source>
        <dbReference type="Pfam" id="PF21601"/>
    </source>
</evidence>
<dbReference type="InterPro" id="IPR022719">
    <property type="entry name" value="Motility-assoc_prot_GldM_C"/>
</dbReference>
<dbReference type="Pfam" id="PF12080">
    <property type="entry name" value="GldM_4th"/>
    <property type="match status" value="1"/>
</dbReference>
<evidence type="ECO:0000313" key="6">
    <source>
        <dbReference type="Proteomes" id="UP000295620"/>
    </source>
</evidence>
<dbReference type="InterPro" id="IPR048405">
    <property type="entry name" value="GldM_Ig-like-1"/>
</dbReference>
<dbReference type="Pfam" id="PF21602">
    <property type="entry name" value="GldM_3rd"/>
    <property type="match status" value="1"/>
</dbReference>
<evidence type="ECO:0000259" key="4">
    <source>
        <dbReference type="Pfam" id="PF21602"/>
    </source>
</evidence>
<dbReference type="EMBL" id="SNYC01000008">
    <property type="protein sequence ID" value="TDQ06651.1"/>
    <property type="molecule type" value="Genomic_DNA"/>
</dbReference>
<evidence type="ECO:0000259" key="1">
    <source>
        <dbReference type="Pfam" id="PF12080"/>
    </source>
</evidence>
<evidence type="ECO:0000259" key="2">
    <source>
        <dbReference type="Pfam" id="PF12081"/>
    </source>
</evidence>
<dbReference type="Pfam" id="PF21601">
    <property type="entry name" value="GldM_2nd"/>
    <property type="match status" value="1"/>
</dbReference>
<sequence length="512" mass="54975">MAGGKETTRQKMINIMYLVLLAMLALNVSDTILNAFKNINDSLVSSKTNVSTSIDQLFTSFQNTKLKDEPARAKPIWDKANQAKAYADDLNNYVQKLKDQFSTAGKGISEETGDLVERSNMDIAQGIMINQKEGEKLKIKINETRKNLIGLLEPKDQGSVTFTLEAKDAEKSVNGRKLWEDINFGEGTPLTAANTILSKIQSDVKNAEAEIVKKLFGNMDKSLVNLDQFAAVAVAPSSYVIQGQPYTAQVFLTASDSRSTPVISVGGNRLSVKEGKGSYTGSTGSVGVFKWKGSVRVIQTDGTVKEYFTPEQTYQVAKPSATVSPDKMNVIYAGIPNPFSVSAAGFPLESVRASMDGGSISGSNGKYIVNVGGGQVGKTLTIGVSATSGGKTLNLGSQQFRVKALPTPRAFIKGKSGGNVPLEWLEGAGLIDTQLEDFVFDVKYRVLRFSVTFINPKSDAVTLQNSGAGFSGQIKGALNSLKPNATVIFKDIICEGPDGRQKNLDGITFIAK</sequence>
<comment type="caution">
    <text evidence="5">The sequence shown here is derived from an EMBL/GenBank/DDBJ whole genome shotgun (WGS) entry which is preliminary data.</text>
</comment>
<name>A0A4R6SS97_9SPHI</name>
<dbReference type="RefSeq" id="WP_133578101.1">
    <property type="nucleotide sequence ID" value="NZ_SNYC01000008.1"/>
</dbReference>
<feature type="domain" description="Gliding motility-associated protein GldM first immunoglobulin-like" evidence="3">
    <location>
        <begin position="221"/>
        <end position="318"/>
    </location>
</feature>
<dbReference type="InterPro" id="IPR048406">
    <property type="entry name" value="GldM_Ig-like-2"/>
</dbReference>
<dbReference type="InterPro" id="IPR022720">
    <property type="entry name" value="Motility-assoc_prot_GldM_N"/>
</dbReference>
<reference evidence="5 6" key="1">
    <citation type="submission" date="2019-03" db="EMBL/GenBank/DDBJ databases">
        <title>Genomic Encyclopedia of Archaeal and Bacterial Type Strains, Phase II (KMG-II): from individual species to whole genera.</title>
        <authorList>
            <person name="Goeker M."/>
        </authorList>
    </citation>
    <scope>NUCLEOTIDE SEQUENCE [LARGE SCALE GENOMIC DNA]</scope>
    <source>
        <strain evidence="5 6">DSM 19035</strain>
    </source>
</reference>
<proteinExistence type="predicted"/>